<dbReference type="InterPro" id="IPR011010">
    <property type="entry name" value="DNA_brk_join_enz"/>
</dbReference>
<evidence type="ECO:0000313" key="13">
    <source>
        <dbReference type="Proteomes" id="UP000582231"/>
    </source>
</evidence>
<feature type="domain" description="Core-binding (CB)" evidence="11">
    <location>
        <begin position="24"/>
        <end position="110"/>
    </location>
</feature>
<feature type="active site" evidence="9">
    <location>
        <position position="270"/>
    </location>
</feature>
<evidence type="ECO:0000259" key="11">
    <source>
        <dbReference type="PROSITE" id="PS51900"/>
    </source>
</evidence>
<evidence type="ECO:0000256" key="9">
    <source>
        <dbReference type="HAMAP-Rule" id="MF_01808"/>
    </source>
</evidence>
<reference evidence="12 13" key="1">
    <citation type="submission" date="2020-07" db="EMBL/GenBank/DDBJ databases">
        <title>Sequencing the genomes of 1000 actinobacteria strains.</title>
        <authorList>
            <person name="Klenk H.-P."/>
        </authorList>
    </citation>
    <scope>NUCLEOTIDE SEQUENCE [LARGE SCALE GENOMIC DNA]</scope>
    <source>
        <strain evidence="12 13">DSM 19082</strain>
    </source>
</reference>
<protein>
    <recommendedName>
        <fullName evidence="9">Tyrosine recombinase XerC</fullName>
    </recommendedName>
</protein>
<keyword evidence="6 9" id="KW-0238">DNA-binding</keyword>
<dbReference type="PROSITE" id="PS51898">
    <property type="entry name" value="TYR_RECOMBINASE"/>
    <property type="match status" value="1"/>
</dbReference>
<dbReference type="InterPro" id="IPR002104">
    <property type="entry name" value="Integrase_catalytic"/>
</dbReference>
<evidence type="ECO:0000256" key="5">
    <source>
        <dbReference type="ARBA" id="ARBA00022908"/>
    </source>
</evidence>
<dbReference type="Pfam" id="PF00589">
    <property type="entry name" value="Phage_integrase"/>
    <property type="match status" value="1"/>
</dbReference>
<comment type="caution">
    <text evidence="12">The sequence shown here is derived from an EMBL/GenBank/DDBJ whole genome shotgun (WGS) entry which is preliminary data.</text>
</comment>
<keyword evidence="2 9" id="KW-0963">Cytoplasm</keyword>
<dbReference type="SUPFAM" id="SSF47823">
    <property type="entry name" value="lambda integrase-like, N-terminal domain"/>
    <property type="match status" value="1"/>
</dbReference>
<evidence type="ECO:0000256" key="3">
    <source>
        <dbReference type="ARBA" id="ARBA00022618"/>
    </source>
</evidence>
<evidence type="ECO:0000256" key="7">
    <source>
        <dbReference type="ARBA" id="ARBA00023172"/>
    </source>
</evidence>
<dbReference type="GO" id="GO:0051301">
    <property type="term" value="P:cell division"/>
    <property type="evidence" value="ECO:0007669"/>
    <property type="project" value="UniProtKB-KW"/>
</dbReference>
<dbReference type="InterPro" id="IPR004107">
    <property type="entry name" value="Integrase_SAM-like_N"/>
</dbReference>
<keyword evidence="3 9" id="KW-0132">Cell division</keyword>
<dbReference type="Gene3D" id="1.10.443.10">
    <property type="entry name" value="Intergrase catalytic core"/>
    <property type="match status" value="1"/>
</dbReference>
<comment type="function">
    <text evidence="9">Site-specific tyrosine recombinase, which acts by catalyzing the cutting and rejoining of the recombining DNA molecules. The XerC-XerD complex is essential to convert dimers of the bacterial chromosome into monomers to permit their segregation at cell division. It also contributes to the segregational stability of plasmids.</text>
</comment>
<gene>
    <name evidence="9" type="primary">xerC</name>
    <name evidence="12" type="ORF">BJ958_000290</name>
</gene>
<dbReference type="InterPro" id="IPR050090">
    <property type="entry name" value="Tyrosine_recombinase_XerCD"/>
</dbReference>
<feature type="active site" evidence="9">
    <location>
        <position position="199"/>
    </location>
</feature>
<dbReference type="GO" id="GO:0009037">
    <property type="term" value="F:tyrosine-based site-specific recombinase activity"/>
    <property type="evidence" value="ECO:0007669"/>
    <property type="project" value="UniProtKB-UniRule"/>
</dbReference>
<dbReference type="PANTHER" id="PTHR30349">
    <property type="entry name" value="PHAGE INTEGRASE-RELATED"/>
    <property type="match status" value="1"/>
</dbReference>
<evidence type="ECO:0000256" key="8">
    <source>
        <dbReference type="ARBA" id="ARBA00023306"/>
    </source>
</evidence>
<comment type="subunit">
    <text evidence="9">Forms a cyclic heterotetrameric complex composed of two molecules of XerC and two molecules of XerD.</text>
</comment>
<dbReference type="PROSITE" id="PS51900">
    <property type="entry name" value="CB"/>
    <property type="match status" value="1"/>
</dbReference>
<feature type="active site" description="O-(3'-phospho-DNA)-tyrosine intermediate" evidence="9">
    <location>
        <position position="305"/>
    </location>
</feature>
<accession>A0A852RKY0</accession>
<evidence type="ECO:0000256" key="1">
    <source>
        <dbReference type="ARBA" id="ARBA00004496"/>
    </source>
</evidence>
<comment type="similarity">
    <text evidence="9">Belongs to the 'phage' integrase family. XerC subfamily.</text>
</comment>
<dbReference type="GO" id="GO:0006313">
    <property type="term" value="P:DNA transposition"/>
    <property type="evidence" value="ECO:0007669"/>
    <property type="project" value="UniProtKB-UniRule"/>
</dbReference>
<dbReference type="GO" id="GO:0003677">
    <property type="term" value="F:DNA binding"/>
    <property type="evidence" value="ECO:0007669"/>
    <property type="project" value="UniProtKB-UniRule"/>
</dbReference>
<feature type="active site" evidence="9">
    <location>
        <position position="175"/>
    </location>
</feature>
<dbReference type="Proteomes" id="UP000582231">
    <property type="component" value="Unassembled WGS sequence"/>
</dbReference>
<organism evidence="12 13">
    <name type="scientific">Nocardioides kongjuensis</name>
    <dbReference type="NCBI Taxonomy" id="349522"/>
    <lineage>
        <taxon>Bacteria</taxon>
        <taxon>Bacillati</taxon>
        <taxon>Actinomycetota</taxon>
        <taxon>Actinomycetes</taxon>
        <taxon>Propionibacteriales</taxon>
        <taxon>Nocardioidaceae</taxon>
        <taxon>Nocardioides</taxon>
    </lineage>
</organism>
<feature type="active site" evidence="9">
    <location>
        <position position="296"/>
    </location>
</feature>
<dbReference type="PANTHER" id="PTHR30349:SF77">
    <property type="entry name" value="TYROSINE RECOMBINASE XERC"/>
    <property type="match status" value="1"/>
</dbReference>
<keyword evidence="5 9" id="KW-0229">DNA integration</keyword>
<evidence type="ECO:0000313" key="12">
    <source>
        <dbReference type="EMBL" id="NYD28744.1"/>
    </source>
</evidence>
<dbReference type="GO" id="GO:0005737">
    <property type="term" value="C:cytoplasm"/>
    <property type="evidence" value="ECO:0007669"/>
    <property type="project" value="UniProtKB-SubCell"/>
</dbReference>
<proteinExistence type="inferred from homology"/>
<dbReference type="EMBL" id="JACCBF010000001">
    <property type="protein sequence ID" value="NYD28744.1"/>
    <property type="molecule type" value="Genomic_DNA"/>
</dbReference>
<sequence>MSVDPASVADEDATAEGQADVLPEAFARVLGEYERHLVAERDLTRHSVRAYVGDIAGLLEHAARLGLTGVDELDLRTLRSWLAKQQTMGLSRTTIARRATAARVFTGWLTRTGRTPNDVGSALGSPRPHRTLPDVLRVDEATRLIGAATELADDGSPVGLRDVAMLELLYATGMRVGELCGLDVDDVDRDRNVVRVFGKGRKERTVPFGQPAAEAIDRWLGQGRTALARPGSGPALFLGARGGRIDQRAVRTLVHRRLADVPGAPDLGPHGLRHTAATHLLEGGADLRSVQELLGHASLATTQRYTHVTTDRLRRAYQQAHPRA</sequence>
<dbReference type="InterPro" id="IPR044068">
    <property type="entry name" value="CB"/>
</dbReference>
<dbReference type="GO" id="GO:0007059">
    <property type="term" value="P:chromosome segregation"/>
    <property type="evidence" value="ECO:0007669"/>
    <property type="project" value="UniProtKB-UniRule"/>
</dbReference>
<dbReference type="Pfam" id="PF02899">
    <property type="entry name" value="Phage_int_SAM_1"/>
    <property type="match status" value="1"/>
</dbReference>
<keyword evidence="4 9" id="KW-0159">Chromosome partition</keyword>
<feature type="active site" evidence="9">
    <location>
        <position position="273"/>
    </location>
</feature>
<dbReference type="Gene3D" id="1.10.150.130">
    <property type="match status" value="1"/>
</dbReference>
<dbReference type="CDD" id="cd00798">
    <property type="entry name" value="INT_XerDC_C"/>
    <property type="match status" value="1"/>
</dbReference>
<dbReference type="InterPro" id="IPR013762">
    <property type="entry name" value="Integrase-like_cat_sf"/>
</dbReference>
<evidence type="ECO:0000256" key="2">
    <source>
        <dbReference type="ARBA" id="ARBA00022490"/>
    </source>
</evidence>
<evidence type="ECO:0000259" key="10">
    <source>
        <dbReference type="PROSITE" id="PS51898"/>
    </source>
</evidence>
<dbReference type="InterPro" id="IPR010998">
    <property type="entry name" value="Integrase_recombinase_N"/>
</dbReference>
<dbReference type="HAMAP" id="MF_01808">
    <property type="entry name" value="Recomb_XerC_XerD"/>
    <property type="match status" value="1"/>
</dbReference>
<dbReference type="AlphaFoldDB" id="A0A852RKY0"/>
<dbReference type="RefSeq" id="WP_179724888.1">
    <property type="nucleotide sequence ID" value="NZ_BAABEF010000001.1"/>
</dbReference>
<name>A0A852RKY0_9ACTN</name>
<evidence type="ECO:0000256" key="6">
    <source>
        <dbReference type="ARBA" id="ARBA00023125"/>
    </source>
</evidence>
<dbReference type="SUPFAM" id="SSF56349">
    <property type="entry name" value="DNA breaking-rejoining enzymes"/>
    <property type="match status" value="1"/>
</dbReference>
<keyword evidence="13" id="KW-1185">Reference proteome</keyword>
<evidence type="ECO:0000256" key="4">
    <source>
        <dbReference type="ARBA" id="ARBA00022829"/>
    </source>
</evidence>
<feature type="domain" description="Tyr recombinase" evidence="10">
    <location>
        <begin position="131"/>
        <end position="318"/>
    </location>
</feature>
<keyword evidence="7 9" id="KW-0233">DNA recombination</keyword>
<comment type="subcellular location">
    <subcellularLocation>
        <location evidence="1 9">Cytoplasm</location>
    </subcellularLocation>
</comment>
<dbReference type="InterPro" id="IPR023009">
    <property type="entry name" value="Tyrosine_recombinase_XerC/XerD"/>
</dbReference>
<keyword evidence="8 9" id="KW-0131">Cell cycle</keyword>